<name>A0A7V4U0L9_CALAY</name>
<sequence length="240" mass="27210">MKNSLNNIIFIIALFILSSCNADKYFGYSNEAEELIESVKIKGQVVNLYDDEPAPIVHVSAGPYETLTDYTGAFFINYILTPDDERNRPVQFLFTHEKYYDEERRLVIDPLGMEINVAMRYAAPIIKEAALFPNNNASELEGRHYICQAIIMDYQGIHTVGRVEVRYNIEDSAGNIRSAATLLTRVATVSDREGHFQAEISIGSTEDIQNGYQIYAQDDEGFDDLYKTSKNPLQPDDPIF</sequence>
<comment type="caution">
    <text evidence="1">The sequence shown here is derived from an EMBL/GenBank/DDBJ whole genome shotgun (WGS) entry which is preliminary data.</text>
</comment>
<dbReference type="PROSITE" id="PS51257">
    <property type="entry name" value="PROKAR_LIPOPROTEIN"/>
    <property type="match status" value="1"/>
</dbReference>
<evidence type="ECO:0000313" key="1">
    <source>
        <dbReference type="EMBL" id="HGY55806.1"/>
    </source>
</evidence>
<reference evidence="1" key="1">
    <citation type="journal article" date="2020" name="mSystems">
        <title>Genome- and Community-Level Interaction Insights into Carbon Utilization and Element Cycling Functions of Hydrothermarchaeota in Hydrothermal Sediment.</title>
        <authorList>
            <person name="Zhou Z."/>
            <person name="Liu Y."/>
            <person name="Xu W."/>
            <person name="Pan J."/>
            <person name="Luo Z.H."/>
            <person name="Li M."/>
        </authorList>
    </citation>
    <scope>NUCLEOTIDE SEQUENCE [LARGE SCALE GENOMIC DNA]</scope>
    <source>
        <strain evidence="1">HyVt-577</strain>
    </source>
</reference>
<dbReference type="Proteomes" id="UP000885779">
    <property type="component" value="Unassembled WGS sequence"/>
</dbReference>
<proteinExistence type="predicted"/>
<organism evidence="1">
    <name type="scientific">Caldithrix abyssi</name>
    <dbReference type="NCBI Taxonomy" id="187145"/>
    <lineage>
        <taxon>Bacteria</taxon>
        <taxon>Pseudomonadati</taxon>
        <taxon>Calditrichota</taxon>
        <taxon>Calditrichia</taxon>
        <taxon>Calditrichales</taxon>
        <taxon>Calditrichaceae</taxon>
        <taxon>Caldithrix</taxon>
    </lineage>
</organism>
<accession>A0A7V4U0L9</accession>
<protein>
    <submittedName>
        <fullName evidence="1">Uncharacterized protein</fullName>
    </submittedName>
</protein>
<dbReference type="AlphaFoldDB" id="A0A7V4U0L9"/>
<gene>
    <name evidence="1" type="ORF">ENK44_08900</name>
</gene>
<dbReference type="EMBL" id="DRQG01000084">
    <property type="protein sequence ID" value="HGY55806.1"/>
    <property type="molecule type" value="Genomic_DNA"/>
</dbReference>